<evidence type="ECO:0008006" key="3">
    <source>
        <dbReference type="Google" id="ProtNLM"/>
    </source>
</evidence>
<gene>
    <name evidence="1" type="ORF">Q3V37_18720</name>
</gene>
<evidence type="ECO:0000313" key="1">
    <source>
        <dbReference type="EMBL" id="WLS43437.1"/>
    </source>
</evidence>
<proteinExistence type="predicted"/>
<reference evidence="1 2" key="1">
    <citation type="submission" date="2023-07" db="EMBL/GenBank/DDBJ databases">
        <title>Micromonospora profundi TRM 95458 converts glycerol to a new osmotic compound.</title>
        <authorList>
            <person name="Lu D."/>
        </authorList>
    </citation>
    <scope>NUCLEOTIDE SEQUENCE [LARGE SCALE GENOMIC DNA]</scope>
    <source>
        <strain evidence="1 2">TRM95458</strain>
    </source>
</reference>
<dbReference type="RefSeq" id="WP_306270912.1">
    <property type="nucleotide sequence ID" value="NZ_CP130472.1"/>
</dbReference>
<protein>
    <recommendedName>
        <fullName evidence="3">WXG100 family type VII secretion target</fullName>
    </recommendedName>
</protein>
<dbReference type="KEGG" id="mprn:Q3V37_18720"/>
<dbReference type="EMBL" id="CP130472">
    <property type="protein sequence ID" value="WLS43437.1"/>
    <property type="molecule type" value="Genomic_DNA"/>
</dbReference>
<dbReference type="AlphaFoldDB" id="A0AAJ6HNT2"/>
<sequence length="299" mass="31023">MTQPNARIYVDPDGVTSTGARYGEHARTYESYLAYVQNLRAQYGSSWGDDEIGKQFGASFNGGMDAVEQIVKAAISLIRYTSDGLQTGGREYRTADENAREAGMLLARHADQHLTTEGTPAGTVAPTLPSGSFAATPRTPALPATLAATLPSGATAATEQTPALPAALAADESGRLIPAAATSPVEPATSHLTASTPGFSAYDASDLSSAKVDGRPMSEGERLVAFVPLPDGTVQVDANLYETLTPVTNGAVTGPDGQPIDPEGRCFFVVRDASEVDPSAPGYRPLHVSFPTGGNRPAA</sequence>
<accession>A0AAJ6HNT2</accession>
<keyword evidence="2" id="KW-1185">Reference proteome</keyword>
<dbReference type="Gene3D" id="1.10.287.1060">
    <property type="entry name" value="ESAT-6-like"/>
    <property type="match status" value="1"/>
</dbReference>
<evidence type="ECO:0000313" key="2">
    <source>
        <dbReference type="Proteomes" id="UP001235874"/>
    </source>
</evidence>
<dbReference type="Proteomes" id="UP001235874">
    <property type="component" value="Chromosome"/>
</dbReference>
<name>A0AAJ6HNT2_9ACTN</name>
<organism evidence="1 2">
    <name type="scientific">Micromonospora profundi</name>
    <dbReference type="NCBI Taxonomy" id="1420889"/>
    <lineage>
        <taxon>Bacteria</taxon>
        <taxon>Bacillati</taxon>
        <taxon>Actinomycetota</taxon>
        <taxon>Actinomycetes</taxon>
        <taxon>Micromonosporales</taxon>
        <taxon>Micromonosporaceae</taxon>
        <taxon>Micromonospora</taxon>
    </lineage>
</organism>